<comment type="caution">
    <text evidence="2">The sequence shown here is derived from an EMBL/GenBank/DDBJ whole genome shotgun (WGS) entry which is preliminary data.</text>
</comment>
<feature type="transmembrane region" description="Helical" evidence="1">
    <location>
        <begin position="153"/>
        <end position="173"/>
    </location>
</feature>
<proteinExistence type="predicted"/>
<gene>
    <name evidence="2" type="ORF">EAH86_00710</name>
</gene>
<reference evidence="2 3" key="1">
    <citation type="journal article" date="2019" name="Environ. Microbiol.">
        <title>Species interactions and distinct microbial communities in high Arctic permafrost affected cryosols are associated with the CH4 and CO2 gas fluxes.</title>
        <authorList>
            <person name="Altshuler I."/>
            <person name="Hamel J."/>
            <person name="Turney S."/>
            <person name="Magnuson E."/>
            <person name="Levesque R."/>
            <person name="Greer C."/>
            <person name="Whyte L.G."/>
        </authorList>
    </citation>
    <scope>NUCLEOTIDE SEQUENCE [LARGE SCALE GENOMIC DNA]</scope>
    <source>
        <strain evidence="2 3">S9.3A</strain>
    </source>
</reference>
<evidence type="ECO:0000256" key="1">
    <source>
        <dbReference type="SAM" id="Phobius"/>
    </source>
</evidence>
<feature type="transmembrane region" description="Helical" evidence="1">
    <location>
        <begin position="209"/>
        <end position="228"/>
    </location>
</feature>
<feature type="transmembrane region" description="Helical" evidence="1">
    <location>
        <begin position="81"/>
        <end position="102"/>
    </location>
</feature>
<dbReference type="Pfam" id="PF19877">
    <property type="entry name" value="DUF6350"/>
    <property type="match status" value="1"/>
</dbReference>
<feature type="transmembrane region" description="Helical" evidence="1">
    <location>
        <begin position="20"/>
        <end position="46"/>
    </location>
</feature>
<dbReference type="EMBL" id="RCZM01000001">
    <property type="protein sequence ID" value="TPG19072.1"/>
    <property type="molecule type" value="Genomic_DNA"/>
</dbReference>
<protein>
    <submittedName>
        <fullName evidence="2">Uncharacterized protein</fullName>
    </submittedName>
</protein>
<keyword evidence="1" id="KW-0472">Membrane</keyword>
<feature type="transmembrane region" description="Helical" evidence="1">
    <location>
        <begin position="266"/>
        <end position="284"/>
    </location>
</feature>
<evidence type="ECO:0000313" key="3">
    <source>
        <dbReference type="Proteomes" id="UP000317722"/>
    </source>
</evidence>
<keyword evidence="1" id="KW-0812">Transmembrane</keyword>
<evidence type="ECO:0000313" key="2">
    <source>
        <dbReference type="EMBL" id="TPG19072.1"/>
    </source>
</evidence>
<feature type="transmembrane region" description="Helical" evidence="1">
    <location>
        <begin position="123"/>
        <end position="147"/>
    </location>
</feature>
<feature type="transmembrane region" description="Helical" evidence="1">
    <location>
        <begin position="58"/>
        <end position="75"/>
    </location>
</feature>
<feature type="transmembrane region" description="Helical" evidence="1">
    <location>
        <begin position="240"/>
        <end position="259"/>
    </location>
</feature>
<feature type="transmembrane region" description="Helical" evidence="1">
    <location>
        <begin position="341"/>
        <end position="361"/>
    </location>
</feature>
<dbReference type="InterPro" id="IPR045931">
    <property type="entry name" value="DUF6350"/>
</dbReference>
<feature type="transmembrane region" description="Helical" evidence="1">
    <location>
        <begin position="304"/>
        <end position="325"/>
    </location>
</feature>
<organism evidence="2 3">
    <name type="scientific">Pedococcus bigeumensis</name>
    <dbReference type="NCBI Taxonomy" id="433644"/>
    <lineage>
        <taxon>Bacteria</taxon>
        <taxon>Bacillati</taxon>
        <taxon>Actinomycetota</taxon>
        <taxon>Actinomycetes</taxon>
        <taxon>Micrococcales</taxon>
        <taxon>Intrasporangiaceae</taxon>
        <taxon>Pedococcus</taxon>
    </lineage>
</organism>
<accession>A0A502D2I7</accession>
<feature type="transmembrane region" description="Helical" evidence="1">
    <location>
        <begin position="381"/>
        <end position="399"/>
    </location>
</feature>
<name>A0A502D2I7_9MICO</name>
<dbReference type="Proteomes" id="UP000317722">
    <property type="component" value="Unassembled WGS sequence"/>
</dbReference>
<sequence>MLRGGTVSTDGGPGSAVPRRAFVAGVLAAAGSATVFVLPALLVWVAASESTVSWTSSLGVGASLWLLAGGAHLTLGAAHVTVVPLLALALSVAIGSWAATRAAREAADARTIVLVRDALHRPLALALGAWAAGYAVCALLWVLVAFLAGPSPVVWTLVLPVVVVPVVAVAIALGRLVKGRPQLAGPGLRRPAWFPDAVRRALRPGLEGAAALLGIGMLICGLFVVLHFDRVSHLQGELRPGLVGGVVLALAQLSVLPNLALWAVSFLAGTGFSAVEGASATWTGSRTSLLPMVPAFGALPQPGAFPGILPVVVLLPVAAGAYVGWRSLRAVARLSTGRTKLTVAGTAVVVAAGALGLLDVLGGGSLGMARLSDIGAPAGKLTVALLVELGIGAALVLAWDRWKLRR</sequence>
<keyword evidence="1" id="KW-1133">Transmembrane helix</keyword>
<dbReference type="AlphaFoldDB" id="A0A502D2I7"/>
<keyword evidence="3" id="KW-1185">Reference proteome</keyword>